<dbReference type="RefSeq" id="WP_005819912.1">
    <property type="nucleotide sequence ID" value="NZ_CP036539.1"/>
</dbReference>
<evidence type="ECO:0000313" key="1">
    <source>
        <dbReference type="EMBL" id="RGY65203.1"/>
    </source>
</evidence>
<sequence length="199" mass="23129">MKDFRTTPYIQLLSKGAATKEEFQNALSDFAHQIYNFCSKEENIRFIYFSLNYIRAQLIHIEEIKETTGGRLSANGGITFVEAAIEWIKKQDSPNPQENGERTKDSQPPIVWTGKVVHLMEFIYGSDTLKNFNDGKATIKEVSAYFSKMLGIEIKDPSGCYVNMRERVQESRTTYIDSMRDALLERMDKDDERLYRRKK</sequence>
<gene>
    <name evidence="1" type="ORF">DXA27_20390</name>
</gene>
<protein>
    <recommendedName>
        <fullName evidence="3">RteC protein</fullName>
    </recommendedName>
</protein>
<dbReference type="InterPro" id="IPR018534">
    <property type="entry name" value="Tet_reg_excision_RteC"/>
</dbReference>
<dbReference type="AlphaFoldDB" id="A0A413JTU2"/>
<proteinExistence type="predicted"/>
<dbReference type="Proteomes" id="UP000284614">
    <property type="component" value="Unassembled WGS sequence"/>
</dbReference>
<evidence type="ECO:0000313" key="2">
    <source>
        <dbReference type="Proteomes" id="UP000284614"/>
    </source>
</evidence>
<comment type="caution">
    <text evidence="1">The sequence shown here is derived from an EMBL/GenBank/DDBJ whole genome shotgun (WGS) entry which is preliminary data.</text>
</comment>
<name>A0A413JTU2_BACFG</name>
<evidence type="ECO:0008006" key="3">
    <source>
        <dbReference type="Google" id="ProtNLM"/>
    </source>
</evidence>
<accession>A0A413JTU2</accession>
<organism evidence="1 2">
    <name type="scientific">Bacteroides fragilis</name>
    <dbReference type="NCBI Taxonomy" id="817"/>
    <lineage>
        <taxon>Bacteria</taxon>
        <taxon>Pseudomonadati</taxon>
        <taxon>Bacteroidota</taxon>
        <taxon>Bacteroidia</taxon>
        <taxon>Bacteroidales</taxon>
        <taxon>Bacteroidaceae</taxon>
        <taxon>Bacteroides</taxon>
    </lineage>
</organism>
<reference evidence="1 2" key="1">
    <citation type="submission" date="2018-08" db="EMBL/GenBank/DDBJ databases">
        <title>A genome reference for cultivated species of the human gut microbiota.</title>
        <authorList>
            <person name="Zou Y."/>
            <person name="Xue W."/>
            <person name="Luo G."/>
        </authorList>
    </citation>
    <scope>NUCLEOTIDE SEQUENCE [LARGE SCALE GENOMIC DNA]</scope>
    <source>
        <strain evidence="1 2">OF01-1</strain>
    </source>
</reference>
<dbReference type="EMBL" id="QSDG01000025">
    <property type="protein sequence ID" value="RGY65203.1"/>
    <property type="molecule type" value="Genomic_DNA"/>
</dbReference>
<dbReference type="Pfam" id="PF09357">
    <property type="entry name" value="RteC"/>
    <property type="match status" value="1"/>
</dbReference>